<evidence type="ECO:0000256" key="1">
    <source>
        <dbReference type="SAM" id="MobiDB-lite"/>
    </source>
</evidence>
<dbReference type="Proteomes" id="UP000597656">
    <property type="component" value="Unassembled WGS sequence"/>
</dbReference>
<accession>A0ABQ2IT28</accession>
<evidence type="ECO:0000313" key="3">
    <source>
        <dbReference type="Proteomes" id="UP000597656"/>
    </source>
</evidence>
<keyword evidence="3" id="KW-1185">Reference proteome</keyword>
<proteinExistence type="predicted"/>
<feature type="region of interest" description="Disordered" evidence="1">
    <location>
        <begin position="1"/>
        <end position="31"/>
    </location>
</feature>
<feature type="compositionally biased region" description="Low complexity" evidence="1">
    <location>
        <begin position="11"/>
        <end position="31"/>
    </location>
</feature>
<dbReference type="RefSeq" id="WP_189160499.1">
    <property type="nucleotide sequence ID" value="NZ_BMNC01000027.1"/>
</dbReference>
<reference evidence="3" key="1">
    <citation type="journal article" date="2019" name="Int. J. Syst. Evol. Microbiol.">
        <title>The Global Catalogue of Microorganisms (GCM) 10K type strain sequencing project: providing services to taxonomists for standard genome sequencing and annotation.</title>
        <authorList>
            <consortium name="The Broad Institute Genomics Platform"/>
            <consortium name="The Broad Institute Genome Sequencing Center for Infectious Disease"/>
            <person name="Wu L."/>
            <person name="Ma J."/>
        </authorList>
    </citation>
    <scope>NUCLEOTIDE SEQUENCE [LARGE SCALE GENOMIC DNA]</scope>
    <source>
        <strain evidence="3">CGMCC 4.7319</strain>
    </source>
</reference>
<organism evidence="2 3">
    <name type="scientific">Lentzea pudingi</name>
    <dbReference type="NCBI Taxonomy" id="1789439"/>
    <lineage>
        <taxon>Bacteria</taxon>
        <taxon>Bacillati</taxon>
        <taxon>Actinomycetota</taxon>
        <taxon>Actinomycetes</taxon>
        <taxon>Pseudonocardiales</taxon>
        <taxon>Pseudonocardiaceae</taxon>
        <taxon>Lentzea</taxon>
    </lineage>
</organism>
<comment type="caution">
    <text evidence="2">The sequence shown here is derived from an EMBL/GenBank/DDBJ whole genome shotgun (WGS) entry which is preliminary data.</text>
</comment>
<dbReference type="EMBL" id="BMNC01000027">
    <property type="protein sequence ID" value="GGN28474.1"/>
    <property type="molecule type" value="Genomic_DNA"/>
</dbReference>
<evidence type="ECO:0000313" key="2">
    <source>
        <dbReference type="EMBL" id="GGN28474.1"/>
    </source>
</evidence>
<gene>
    <name evidence="2" type="ORF">GCM10011609_84650</name>
</gene>
<sequence length="76" mass="8099">MTHVQEPEQGASNPASKSTTSPKKTAASGTAAKKIALPQQFQAVRDSVALTEVARSTPLLIIIILAMWLGWSPEQI</sequence>
<name>A0ABQ2IT28_9PSEU</name>
<protein>
    <submittedName>
        <fullName evidence="2">Uncharacterized protein</fullName>
    </submittedName>
</protein>